<name>A0A2N9LX21_9BACT</name>
<feature type="coiled-coil region" evidence="1">
    <location>
        <begin position="61"/>
        <end position="95"/>
    </location>
</feature>
<feature type="compositionally biased region" description="Low complexity" evidence="2">
    <location>
        <begin position="100"/>
        <end position="126"/>
    </location>
</feature>
<evidence type="ECO:0000313" key="4">
    <source>
        <dbReference type="Proteomes" id="UP000239735"/>
    </source>
</evidence>
<accession>A0A2N9LX21</accession>
<proteinExistence type="predicted"/>
<gene>
    <name evidence="3" type="ORF">SBA5_600022</name>
</gene>
<evidence type="ECO:0000313" key="3">
    <source>
        <dbReference type="EMBL" id="SPE27780.1"/>
    </source>
</evidence>
<evidence type="ECO:0000256" key="2">
    <source>
        <dbReference type="SAM" id="MobiDB-lite"/>
    </source>
</evidence>
<keyword evidence="1" id="KW-0175">Coiled coil</keyword>
<feature type="region of interest" description="Disordered" evidence="2">
    <location>
        <begin position="95"/>
        <end position="127"/>
    </location>
</feature>
<feature type="region of interest" description="Disordered" evidence="2">
    <location>
        <begin position="132"/>
        <end position="151"/>
    </location>
</feature>
<feature type="region of interest" description="Disordered" evidence="2">
    <location>
        <begin position="330"/>
        <end position="362"/>
    </location>
</feature>
<reference evidence="4" key="1">
    <citation type="submission" date="2018-02" db="EMBL/GenBank/DDBJ databases">
        <authorList>
            <person name="Hausmann B."/>
        </authorList>
    </citation>
    <scope>NUCLEOTIDE SEQUENCE [LARGE SCALE GENOMIC DNA]</scope>
    <source>
        <strain evidence="4">Peat soil MAG SbA5</strain>
    </source>
</reference>
<organism evidence="3 4">
    <name type="scientific">Candidatus Sulfuritelmatomonas gaucii</name>
    <dbReference type="NCBI Taxonomy" id="2043161"/>
    <lineage>
        <taxon>Bacteria</taxon>
        <taxon>Pseudomonadati</taxon>
        <taxon>Acidobacteriota</taxon>
        <taxon>Terriglobia</taxon>
        <taxon>Terriglobales</taxon>
        <taxon>Acidobacteriaceae</taxon>
        <taxon>Candidatus Sulfuritelmatomonas</taxon>
    </lineage>
</organism>
<dbReference type="EMBL" id="OKRB01000120">
    <property type="protein sequence ID" value="SPE27780.1"/>
    <property type="molecule type" value="Genomic_DNA"/>
</dbReference>
<evidence type="ECO:0000256" key="1">
    <source>
        <dbReference type="SAM" id="Coils"/>
    </source>
</evidence>
<sequence>MHGGPSVMSRCSQMKMSGVKRNWNSEMSHRSGWKAAPLLAALLISAQLVRAQAPETVSQRIQQLTDAMAKTQALVDESQRELNEMRKQLIDLQREMSQDPAPSGNASPSGSADESSSAPAQTAAQSMNSAIEEMQEHQSVEESEIATQAQSKVESESKYLVKITGMLLLNGFVNRGGVDTPATPSVAVPGTGSAGASIKQTMLGFDAEGPHLFGARSFADLRVDFYGSQASSTSPASYSGYYTPTAAMLRLRTAHAGLYWNKTQAYFALDRPIISPEEPTSLTALAEPALAWSGNLWTWNPQAVVSGSLGPVNSRSVQLQAALIDPGDAPLTPAVAPSSTSTTTPPNGTTPPNSTERTSKPGAEARIAVLGSVRNENRNHFGVGGYFAPHQSSLGRSFDSWAATADARLLLFARLQFTGSFYRGLALGGLGGGAYKDFAYSLNPITGGYYFHPLDDVGGWAQLKEKVSERLEFNGAYGTDNVVAGQLRRYYLYDEPMVQNLARNRTFAGNVIYSPSAYLLFSLEYRRLESFPVEGLPSESNIIGVGAGYKF</sequence>
<feature type="compositionally biased region" description="Low complexity" evidence="2">
    <location>
        <begin position="330"/>
        <end position="355"/>
    </location>
</feature>
<dbReference type="Proteomes" id="UP000239735">
    <property type="component" value="Unassembled WGS sequence"/>
</dbReference>
<protein>
    <submittedName>
        <fullName evidence="3">Uncharacterized protein</fullName>
    </submittedName>
</protein>
<dbReference type="AlphaFoldDB" id="A0A2N9LX21"/>